<evidence type="ECO:0000313" key="8">
    <source>
        <dbReference type="EMBL" id="KAF8780030.1"/>
    </source>
</evidence>
<accession>A0A835FWF7</accession>
<organism evidence="8 9">
    <name type="scientific">Digitaria exilis</name>
    <dbReference type="NCBI Taxonomy" id="1010633"/>
    <lineage>
        <taxon>Eukaryota</taxon>
        <taxon>Viridiplantae</taxon>
        <taxon>Streptophyta</taxon>
        <taxon>Embryophyta</taxon>
        <taxon>Tracheophyta</taxon>
        <taxon>Spermatophyta</taxon>
        <taxon>Magnoliopsida</taxon>
        <taxon>Liliopsida</taxon>
        <taxon>Poales</taxon>
        <taxon>Poaceae</taxon>
        <taxon>PACMAD clade</taxon>
        <taxon>Panicoideae</taxon>
        <taxon>Panicodae</taxon>
        <taxon>Paniceae</taxon>
        <taxon>Anthephorinae</taxon>
        <taxon>Digitaria</taxon>
    </lineage>
</organism>
<feature type="signal peptide" evidence="6">
    <location>
        <begin position="1"/>
        <end position="21"/>
    </location>
</feature>
<dbReference type="Proteomes" id="UP000636709">
    <property type="component" value="Unassembled WGS sequence"/>
</dbReference>
<feature type="domain" description="Bowman-Birk serine protease inhibitors family" evidence="7">
    <location>
        <begin position="69"/>
        <end position="123"/>
    </location>
</feature>
<keyword evidence="4" id="KW-1015">Disulfide bond</keyword>
<dbReference type="SMART" id="SM00269">
    <property type="entry name" value="BowB"/>
    <property type="match status" value="1"/>
</dbReference>
<comment type="similarity">
    <text evidence="1">Belongs to the Bowman-Birk serine protease inhibitor family.</text>
</comment>
<evidence type="ECO:0000256" key="4">
    <source>
        <dbReference type="ARBA" id="ARBA00023157"/>
    </source>
</evidence>
<feature type="chain" id="PRO_5032431388" description="Bowman-Birk serine protease inhibitors family domain-containing protein" evidence="6">
    <location>
        <begin position="22"/>
        <end position="127"/>
    </location>
</feature>
<evidence type="ECO:0000256" key="6">
    <source>
        <dbReference type="SAM" id="SignalP"/>
    </source>
</evidence>
<dbReference type="InterPro" id="IPR035995">
    <property type="entry name" value="Bowman-Birk_prot_inh"/>
</dbReference>
<sequence length="127" mass="13454">MEKRVASIAALLLFLVAGLFAAAVAGDDADGAIRLPSDTTASGPEEMARIVRGTTTTEGENGEKRPWKCCDKSVTGPTTEGKVVWYCMDKVKKCTCNSCYELVASQSYYCLDGYSGISPGPSCTTHA</sequence>
<evidence type="ECO:0000256" key="2">
    <source>
        <dbReference type="ARBA" id="ARBA00022690"/>
    </source>
</evidence>
<comment type="caution">
    <text evidence="8">The sequence shown here is derived from an EMBL/GenBank/DDBJ whole genome shotgun (WGS) entry which is preliminary data.</text>
</comment>
<evidence type="ECO:0000313" key="9">
    <source>
        <dbReference type="Proteomes" id="UP000636709"/>
    </source>
</evidence>
<gene>
    <name evidence="8" type="ORF">HU200_001996</name>
</gene>
<dbReference type="EMBL" id="JACEFO010000145">
    <property type="protein sequence ID" value="KAF8780030.1"/>
    <property type="molecule type" value="Genomic_DNA"/>
</dbReference>
<reference evidence="8" key="1">
    <citation type="submission" date="2020-07" db="EMBL/GenBank/DDBJ databases">
        <title>Genome sequence and genetic diversity analysis of an under-domesticated orphan crop, white fonio (Digitaria exilis).</title>
        <authorList>
            <person name="Bennetzen J.L."/>
            <person name="Chen S."/>
            <person name="Ma X."/>
            <person name="Wang X."/>
            <person name="Yssel A.E.J."/>
            <person name="Chaluvadi S.R."/>
            <person name="Johnson M."/>
            <person name="Gangashetty P."/>
            <person name="Hamidou F."/>
            <person name="Sanogo M.D."/>
            <person name="Zwaenepoel A."/>
            <person name="Wallace J."/>
            <person name="Van De Peer Y."/>
            <person name="Van Deynze A."/>
        </authorList>
    </citation>
    <scope>NUCLEOTIDE SEQUENCE</scope>
    <source>
        <tissue evidence="8">Leaves</tissue>
    </source>
</reference>
<protein>
    <recommendedName>
        <fullName evidence="7">Bowman-Birk serine protease inhibitors family domain-containing protein</fullName>
    </recommendedName>
</protein>
<dbReference type="GO" id="GO:0004867">
    <property type="term" value="F:serine-type endopeptidase inhibitor activity"/>
    <property type="evidence" value="ECO:0007669"/>
    <property type="project" value="UniProtKB-KW"/>
</dbReference>
<keyword evidence="3" id="KW-0722">Serine protease inhibitor</keyword>
<keyword evidence="9" id="KW-1185">Reference proteome</keyword>
<dbReference type="PANTHER" id="PTHR33479:SF22">
    <property type="entry name" value="BOWMAN-BIRK TYPE BRAN TRYPSIN INHIBITOR"/>
    <property type="match status" value="1"/>
</dbReference>
<evidence type="ECO:0000256" key="1">
    <source>
        <dbReference type="ARBA" id="ARBA00008506"/>
    </source>
</evidence>
<dbReference type="OrthoDB" id="580536at2759"/>
<proteinExistence type="inferred from homology"/>
<keyword evidence="6" id="KW-0732">Signal</keyword>
<evidence type="ECO:0000259" key="7">
    <source>
        <dbReference type="SMART" id="SM00269"/>
    </source>
</evidence>
<dbReference type="PANTHER" id="PTHR33479">
    <property type="entry name" value="BOWMAN-BIRK TYPE BRAN TRYPSIN INHIBITOR"/>
    <property type="match status" value="1"/>
</dbReference>
<name>A0A835FWF7_9POAL</name>
<evidence type="ECO:0000256" key="5">
    <source>
        <dbReference type="SAM" id="MobiDB-lite"/>
    </source>
</evidence>
<dbReference type="GO" id="GO:0005576">
    <property type="term" value="C:extracellular region"/>
    <property type="evidence" value="ECO:0007669"/>
    <property type="project" value="InterPro"/>
</dbReference>
<dbReference type="SUPFAM" id="SSF57247">
    <property type="entry name" value="Bowman-Birk inhibitor, BBI"/>
    <property type="match status" value="1"/>
</dbReference>
<feature type="region of interest" description="Disordered" evidence="5">
    <location>
        <begin position="35"/>
        <end position="64"/>
    </location>
</feature>
<dbReference type="InterPro" id="IPR000877">
    <property type="entry name" value="Prot_inh_BBI"/>
</dbReference>
<dbReference type="AlphaFoldDB" id="A0A835FWF7"/>
<evidence type="ECO:0000256" key="3">
    <source>
        <dbReference type="ARBA" id="ARBA00022900"/>
    </source>
</evidence>
<keyword evidence="2" id="KW-0646">Protease inhibitor</keyword>
<dbReference type="Gene3D" id="2.10.69.10">
    <property type="entry name" value="Cysteine Protease (Bromelain) Inhibitor, subunit H"/>
    <property type="match status" value="1"/>
</dbReference>